<sequence>MEQYEKKGYLNSEFRLFHLTDQETKEVEYHYHDFDKITIFLKGKVNYIIEGKSYELKPYDLVLVRHNDIHRLVADNSVPYDRIIVYISVNFMNAYKTDSYDLSYCFQKAYTEHSNVLRIPSLEKSSLFGSILRLEKSFLDDGYAAELFRQVLFLEFMIHLNRAAMKNRLEFIDTDNCNSKILDILQYINENLDGELGIEILADHFYISKYYMMRLFKQETGYTLGQYTSQKRLLLAKELLLSGVPGTQACFDCGFKDYSTFSRAYKKFFGESLRDTQANHSL</sequence>
<evidence type="ECO:0000256" key="2">
    <source>
        <dbReference type="ARBA" id="ARBA00023125"/>
    </source>
</evidence>
<dbReference type="Pfam" id="PF12833">
    <property type="entry name" value="HTH_18"/>
    <property type="match status" value="1"/>
</dbReference>
<evidence type="ECO:0000313" key="6">
    <source>
        <dbReference type="Proteomes" id="UP000460412"/>
    </source>
</evidence>
<accession>A0A7X3SL04</accession>
<dbReference type="SMART" id="SM00342">
    <property type="entry name" value="HTH_ARAC"/>
    <property type="match status" value="1"/>
</dbReference>
<keyword evidence="1" id="KW-0805">Transcription regulation</keyword>
<dbReference type="InterPro" id="IPR037923">
    <property type="entry name" value="HTH-like"/>
</dbReference>
<keyword evidence="3" id="KW-0804">Transcription</keyword>
<proteinExistence type="predicted"/>
<gene>
    <name evidence="5" type="ORF">GN277_22670</name>
</gene>
<evidence type="ECO:0000259" key="4">
    <source>
        <dbReference type="PROSITE" id="PS01124"/>
    </source>
</evidence>
<name>A0A7X3SL04_9FIRM</name>
<dbReference type="SUPFAM" id="SSF46689">
    <property type="entry name" value="Homeodomain-like"/>
    <property type="match status" value="2"/>
</dbReference>
<dbReference type="InterPro" id="IPR018060">
    <property type="entry name" value="HTH_AraC"/>
</dbReference>
<evidence type="ECO:0000256" key="1">
    <source>
        <dbReference type="ARBA" id="ARBA00023015"/>
    </source>
</evidence>
<dbReference type="PANTHER" id="PTHR43280:SF34">
    <property type="entry name" value="ARAC-FAMILY TRANSCRIPTIONAL REGULATOR"/>
    <property type="match status" value="1"/>
</dbReference>
<dbReference type="PANTHER" id="PTHR43280">
    <property type="entry name" value="ARAC-FAMILY TRANSCRIPTIONAL REGULATOR"/>
    <property type="match status" value="1"/>
</dbReference>
<dbReference type="Gene3D" id="2.60.120.10">
    <property type="entry name" value="Jelly Rolls"/>
    <property type="match status" value="1"/>
</dbReference>
<dbReference type="Pfam" id="PF02311">
    <property type="entry name" value="AraC_binding"/>
    <property type="match status" value="1"/>
</dbReference>
<dbReference type="Proteomes" id="UP000460412">
    <property type="component" value="Unassembled WGS sequence"/>
</dbReference>
<protein>
    <submittedName>
        <fullName evidence="5">Helix-turn-helix domain-containing protein</fullName>
    </submittedName>
</protein>
<evidence type="ECO:0000313" key="5">
    <source>
        <dbReference type="EMBL" id="MXP78054.1"/>
    </source>
</evidence>
<comment type="caution">
    <text evidence="5">The sequence shown here is derived from an EMBL/GenBank/DDBJ whole genome shotgun (WGS) entry which is preliminary data.</text>
</comment>
<dbReference type="PROSITE" id="PS01124">
    <property type="entry name" value="HTH_ARAC_FAMILY_2"/>
    <property type="match status" value="1"/>
</dbReference>
<dbReference type="InterPro" id="IPR003313">
    <property type="entry name" value="AraC-bd"/>
</dbReference>
<dbReference type="EMBL" id="WUQX01000001">
    <property type="protein sequence ID" value="MXP78054.1"/>
    <property type="molecule type" value="Genomic_DNA"/>
</dbReference>
<evidence type="ECO:0000256" key="3">
    <source>
        <dbReference type="ARBA" id="ARBA00023163"/>
    </source>
</evidence>
<dbReference type="Gene3D" id="1.10.10.60">
    <property type="entry name" value="Homeodomain-like"/>
    <property type="match status" value="2"/>
</dbReference>
<dbReference type="InterPro" id="IPR014710">
    <property type="entry name" value="RmlC-like_jellyroll"/>
</dbReference>
<reference evidence="5 6" key="1">
    <citation type="submission" date="2019-12" db="EMBL/GenBank/DDBJ databases">
        <title>Sporaefaciens musculi gen. nov., sp. nov., a novel bacterium isolated from the caecum of an obese mouse.</title>
        <authorList>
            <person name="Rasmussen T.S."/>
            <person name="Streidl T."/>
            <person name="Hitch T.C.A."/>
            <person name="Wortmann E."/>
            <person name="Deptula P."/>
            <person name="Hansen M."/>
            <person name="Nielsen D.S."/>
            <person name="Clavel T."/>
            <person name="Vogensen F.K."/>
        </authorList>
    </citation>
    <scope>NUCLEOTIDE SEQUENCE [LARGE SCALE GENOMIC DNA]</scope>
    <source>
        <strain evidence="5 6">WCA-9-b2</strain>
    </source>
</reference>
<keyword evidence="2" id="KW-0238">DNA-binding</keyword>
<dbReference type="GO" id="GO:0003700">
    <property type="term" value="F:DNA-binding transcription factor activity"/>
    <property type="evidence" value="ECO:0007669"/>
    <property type="project" value="InterPro"/>
</dbReference>
<feature type="domain" description="HTH araC/xylS-type" evidence="4">
    <location>
        <begin position="182"/>
        <end position="279"/>
    </location>
</feature>
<dbReference type="RefSeq" id="WP_159754097.1">
    <property type="nucleotide sequence ID" value="NZ_CASZNZ010000057.1"/>
</dbReference>
<dbReference type="GO" id="GO:0043565">
    <property type="term" value="F:sequence-specific DNA binding"/>
    <property type="evidence" value="ECO:0007669"/>
    <property type="project" value="InterPro"/>
</dbReference>
<organism evidence="5 6">
    <name type="scientific">Sporofaciens musculi</name>
    <dbReference type="NCBI Taxonomy" id="2681861"/>
    <lineage>
        <taxon>Bacteria</taxon>
        <taxon>Bacillati</taxon>
        <taxon>Bacillota</taxon>
        <taxon>Clostridia</taxon>
        <taxon>Lachnospirales</taxon>
        <taxon>Lachnospiraceae</taxon>
        <taxon>Sporofaciens</taxon>
    </lineage>
</organism>
<keyword evidence="6" id="KW-1185">Reference proteome</keyword>
<dbReference type="InterPro" id="IPR009057">
    <property type="entry name" value="Homeodomain-like_sf"/>
</dbReference>
<dbReference type="SUPFAM" id="SSF51215">
    <property type="entry name" value="Regulatory protein AraC"/>
    <property type="match status" value="1"/>
</dbReference>
<dbReference type="AlphaFoldDB" id="A0A7X3SL04"/>